<evidence type="ECO:0000313" key="1">
    <source>
        <dbReference type="EMBL" id="KAJ7019025.1"/>
    </source>
</evidence>
<protein>
    <submittedName>
        <fullName evidence="1">Uncharacterized protein</fullName>
    </submittedName>
</protein>
<evidence type="ECO:0000313" key="2">
    <source>
        <dbReference type="Proteomes" id="UP001218188"/>
    </source>
</evidence>
<sequence>MSQSLGPITILPESKQLSDNNWNDFKEDLFSLIRGRGLGGYINGTIHPLTGPAPYPHIHPTPLNHATPSLDEYNMREGFVSSMIYQNVKDPKAHGLSASDGARAMWTTLHGKFNRTSDLLAGLAKDKLRAVKLHSGRDLPCHESWFSQPIHSLSYYPIFHTTTELQRNIPEYSWIHSTTDPE</sequence>
<organism evidence="1 2">
    <name type="scientific">Mycena alexandri</name>
    <dbReference type="NCBI Taxonomy" id="1745969"/>
    <lineage>
        <taxon>Eukaryota</taxon>
        <taxon>Fungi</taxon>
        <taxon>Dikarya</taxon>
        <taxon>Basidiomycota</taxon>
        <taxon>Agaricomycotina</taxon>
        <taxon>Agaricomycetes</taxon>
        <taxon>Agaricomycetidae</taxon>
        <taxon>Agaricales</taxon>
        <taxon>Marasmiineae</taxon>
        <taxon>Mycenaceae</taxon>
        <taxon>Mycena</taxon>
    </lineage>
</organism>
<keyword evidence="2" id="KW-1185">Reference proteome</keyword>
<reference evidence="1" key="1">
    <citation type="submission" date="2023-03" db="EMBL/GenBank/DDBJ databases">
        <title>Massive genome expansion in bonnet fungi (Mycena s.s.) driven by repeated elements and novel gene families across ecological guilds.</title>
        <authorList>
            <consortium name="Lawrence Berkeley National Laboratory"/>
            <person name="Harder C.B."/>
            <person name="Miyauchi S."/>
            <person name="Viragh M."/>
            <person name="Kuo A."/>
            <person name="Thoen E."/>
            <person name="Andreopoulos B."/>
            <person name="Lu D."/>
            <person name="Skrede I."/>
            <person name="Drula E."/>
            <person name="Henrissat B."/>
            <person name="Morin E."/>
            <person name="Kohler A."/>
            <person name="Barry K."/>
            <person name="LaButti K."/>
            <person name="Morin E."/>
            <person name="Salamov A."/>
            <person name="Lipzen A."/>
            <person name="Mereny Z."/>
            <person name="Hegedus B."/>
            <person name="Baldrian P."/>
            <person name="Stursova M."/>
            <person name="Weitz H."/>
            <person name="Taylor A."/>
            <person name="Grigoriev I.V."/>
            <person name="Nagy L.G."/>
            <person name="Martin F."/>
            <person name="Kauserud H."/>
        </authorList>
    </citation>
    <scope>NUCLEOTIDE SEQUENCE</scope>
    <source>
        <strain evidence="1">CBHHK200</strain>
    </source>
</reference>
<dbReference type="Proteomes" id="UP001218188">
    <property type="component" value="Unassembled WGS sequence"/>
</dbReference>
<gene>
    <name evidence="1" type="ORF">C8F04DRAFT_1276781</name>
</gene>
<accession>A0AAD6WND5</accession>
<dbReference type="AlphaFoldDB" id="A0AAD6WND5"/>
<dbReference type="EMBL" id="JARJCM010000310">
    <property type="protein sequence ID" value="KAJ7019025.1"/>
    <property type="molecule type" value="Genomic_DNA"/>
</dbReference>
<proteinExistence type="predicted"/>
<comment type="caution">
    <text evidence="1">The sequence shown here is derived from an EMBL/GenBank/DDBJ whole genome shotgun (WGS) entry which is preliminary data.</text>
</comment>
<name>A0AAD6WND5_9AGAR</name>